<dbReference type="PANTHER" id="PTHR45947">
    <property type="entry name" value="SULFOQUINOVOSYL TRANSFERASE SQD2"/>
    <property type="match status" value="1"/>
</dbReference>
<dbReference type="SUPFAM" id="SSF53756">
    <property type="entry name" value="UDP-Glycosyltransferase/glycogen phosphorylase"/>
    <property type="match status" value="1"/>
</dbReference>
<dbReference type="GO" id="GO:0016757">
    <property type="term" value="F:glycosyltransferase activity"/>
    <property type="evidence" value="ECO:0007669"/>
    <property type="project" value="InterPro"/>
</dbReference>
<evidence type="ECO:0000259" key="1">
    <source>
        <dbReference type="Pfam" id="PF00534"/>
    </source>
</evidence>
<evidence type="ECO:0000313" key="3">
    <source>
        <dbReference type="EMBL" id="BAT23286.1"/>
    </source>
</evidence>
<gene>
    <name evidence="3" type="primary">wcuF</name>
</gene>
<feature type="domain" description="Glycosyl transferase family 1" evidence="1">
    <location>
        <begin position="189"/>
        <end position="327"/>
    </location>
</feature>
<dbReference type="Gene3D" id="3.40.50.2000">
    <property type="entry name" value="Glycogen Phosphorylase B"/>
    <property type="match status" value="2"/>
</dbReference>
<organism evidence="3">
    <name type="scientific">Klebsiella sp. 390</name>
    <dbReference type="NCBI Taxonomy" id="1497796"/>
    <lineage>
        <taxon>Bacteria</taxon>
        <taxon>Pseudomonadati</taxon>
        <taxon>Pseudomonadota</taxon>
        <taxon>Gammaproteobacteria</taxon>
        <taxon>Enterobacterales</taxon>
        <taxon>Enterobacteriaceae</taxon>
        <taxon>Klebsiella/Raoultella group</taxon>
        <taxon>Klebsiella</taxon>
    </lineage>
</organism>
<keyword evidence="3" id="KW-0808">Transferase</keyword>
<sequence>MKVLHVAETFKGGVATVINSLATYQLNNKEIDGVEVIVPNEHISEISSVLKYNLTTFDRKKRGVVSLIKLGIVLYKKIKIYKPDIVHLHSTFAGFIGRILILSLFKNKNIKVVYCPHAFPFLMDSHKLKKTLYIKCEKILARFTSKIICVGDSEYNDASLAGIPRDKMVVINNGVNIPTVSNQVNCNNCEEYVLLYVGRFDYQKGTDVFIDALKIIDNTVLDYKIKVIMVGEPVNDSVDYKNQKFKNINIIFTGWINQESLFDYYLKANCLVIPSRWEGLAMVPLEAISYKLPVIASNISAFQSINSLSGLSFTNEDPTSLAKLLSSLNGYDLNKIKDILYYKVVTEYTQELMNEKTIVVYNNLLSQEILK</sequence>
<proteinExistence type="predicted"/>
<accession>A0A0P0YQ23</accession>
<dbReference type="InterPro" id="IPR001296">
    <property type="entry name" value="Glyco_trans_1"/>
</dbReference>
<name>A0A0P0YQ23_9ENTR</name>
<evidence type="ECO:0000259" key="2">
    <source>
        <dbReference type="Pfam" id="PF13439"/>
    </source>
</evidence>
<dbReference type="InterPro" id="IPR028098">
    <property type="entry name" value="Glyco_trans_4-like_N"/>
</dbReference>
<dbReference type="InterPro" id="IPR050194">
    <property type="entry name" value="Glycosyltransferase_grp1"/>
</dbReference>
<dbReference type="AlphaFoldDB" id="A0A0P0YQ23"/>
<dbReference type="PANTHER" id="PTHR45947:SF3">
    <property type="entry name" value="SULFOQUINOVOSYL TRANSFERASE SQD2"/>
    <property type="match status" value="1"/>
</dbReference>
<dbReference type="Pfam" id="PF13439">
    <property type="entry name" value="Glyco_transf_4"/>
    <property type="match status" value="1"/>
</dbReference>
<dbReference type="EMBL" id="AB924553">
    <property type="protein sequence ID" value="BAT23286.1"/>
    <property type="molecule type" value="Genomic_DNA"/>
</dbReference>
<reference evidence="3" key="2">
    <citation type="journal article" date="2015" name="Sci. Rep.">
        <title>Genetic analysis of capsular polysaccharide synthesis gene clusters in 79 capsular types of Klebsiella spp.</title>
        <authorList>
            <person name="Pan Y.J."/>
            <person name="Lin T.L."/>
            <person name="Chen C.T."/>
            <person name="Chen Y.Y."/>
            <person name="Hsieh P.F."/>
            <person name="Hsu C.R."/>
            <person name="Wu M.C."/>
            <person name="Wang J.T."/>
        </authorList>
    </citation>
    <scope>NUCLEOTIDE SEQUENCE</scope>
    <source>
        <strain evidence="3">390</strain>
    </source>
</reference>
<reference evidence="3" key="1">
    <citation type="submission" date="2014-04" db="EMBL/GenBank/DDBJ databases">
        <authorList>
            <person name="Harrison E."/>
        </authorList>
    </citation>
    <scope>NUCLEOTIDE SEQUENCE</scope>
    <source>
        <strain evidence="3">390</strain>
    </source>
</reference>
<protein>
    <submittedName>
        <fullName evidence="3">Glycosyl transferase</fullName>
    </submittedName>
</protein>
<dbReference type="Pfam" id="PF00534">
    <property type="entry name" value="Glycos_transf_1"/>
    <property type="match status" value="1"/>
</dbReference>
<feature type="domain" description="Glycosyltransferase subfamily 4-like N-terminal" evidence="2">
    <location>
        <begin position="12"/>
        <end position="176"/>
    </location>
</feature>